<dbReference type="Proteomes" id="UP001444071">
    <property type="component" value="Unassembled WGS sequence"/>
</dbReference>
<protein>
    <submittedName>
        <fullName evidence="1">Uncharacterized protein</fullName>
    </submittedName>
</protein>
<proteinExistence type="predicted"/>
<organism evidence="1 2">
    <name type="scientific">Xenotaenia resolanae</name>
    <dbReference type="NCBI Taxonomy" id="208358"/>
    <lineage>
        <taxon>Eukaryota</taxon>
        <taxon>Metazoa</taxon>
        <taxon>Chordata</taxon>
        <taxon>Craniata</taxon>
        <taxon>Vertebrata</taxon>
        <taxon>Euteleostomi</taxon>
        <taxon>Actinopterygii</taxon>
        <taxon>Neopterygii</taxon>
        <taxon>Teleostei</taxon>
        <taxon>Neoteleostei</taxon>
        <taxon>Acanthomorphata</taxon>
        <taxon>Ovalentaria</taxon>
        <taxon>Atherinomorphae</taxon>
        <taxon>Cyprinodontiformes</taxon>
        <taxon>Goodeidae</taxon>
        <taxon>Xenotaenia</taxon>
    </lineage>
</organism>
<evidence type="ECO:0000313" key="1">
    <source>
        <dbReference type="EMBL" id="MEQ2274937.1"/>
    </source>
</evidence>
<keyword evidence="2" id="KW-1185">Reference proteome</keyword>
<sequence length="168" mass="18764">MTCKGSRKPVYHSIYVIFTLPHWGNGDKLPVQVSQQQRLPVTLLCNSMHVCGRARTIQAHSRDAKTSMLTAAHFSCLLKFNSLDTTHPPLSLLQLAKRNRSSVLTSLISIKSPFNPGQDVSDAQSPLKSQHHQSSTEPVAFRAWKLPLFCFAFKNVSQIKTVFNFSQG</sequence>
<gene>
    <name evidence="1" type="ORF">XENORESO_016135</name>
</gene>
<comment type="caution">
    <text evidence="1">The sequence shown here is derived from an EMBL/GenBank/DDBJ whole genome shotgun (WGS) entry which is preliminary data.</text>
</comment>
<reference evidence="1 2" key="1">
    <citation type="submission" date="2021-06" db="EMBL/GenBank/DDBJ databases">
        <authorList>
            <person name="Palmer J.M."/>
        </authorList>
    </citation>
    <scope>NUCLEOTIDE SEQUENCE [LARGE SCALE GENOMIC DNA]</scope>
    <source>
        <strain evidence="1 2">XR_2019</strain>
        <tissue evidence="1">Muscle</tissue>
    </source>
</reference>
<evidence type="ECO:0000313" key="2">
    <source>
        <dbReference type="Proteomes" id="UP001444071"/>
    </source>
</evidence>
<name>A0ABV0WZ91_9TELE</name>
<accession>A0ABV0WZ91</accession>
<dbReference type="EMBL" id="JAHRIM010080602">
    <property type="protein sequence ID" value="MEQ2274937.1"/>
    <property type="molecule type" value="Genomic_DNA"/>
</dbReference>